<dbReference type="PRINTS" id="PR00080">
    <property type="entry name" value="SDRFAMILY"/>
</dbReference>
<dbReference type="RefSeq" id="WP_367953187.1">
    <property type="nucleotide sequence ID" value="NZ_JBDPGJ010000002.1"/>
</dbReference>
<name>A0ABV3SEU8_9HYPH</name>
<gene>
    <name evidence="3" type="ORF">ABGN05_06370</name>
</gene>
<dbReference type="Pfam" id="PF13561">
    <property type="entry name" value="adh_short_C2"/>
    <property type="match status" value="1"/>
</dbReference>
<dbReference type="PROSITE" id="PS00061">
    <property type="entry name" value="ADH_SHORT"/>
    <property type="match status" value="1"/>
</dbReference>
<comment type="similarity">
    <text evidence="1">Belongs to the short-chain dehydrogenases/reductases (SDR) family.</text>
</comment>
<dbReference type="InterPro" id="IPR020904">
    <property type="entry name" value="Sc_DH/Rdtase_CS"/>
</dbReference>
<keyword evidence="4" id="KW-1185">Reference proteome</keyword>
<accession>A0ABV3SEU8</accession>
<dbReference type="InterPro" id="IPR002347">
    <property type="entry name" value="SDR_fam"/>
</dbReference>
<dbReference type="PRINTS" id="PR00081">
    <property type="entry name" value="GDHRDH"/>
</dbReference>
<dbReference type="GO" id="GO:0016491">
    <property type="term" value="F:oxidoreductase activity"/>
    <property type="evidence" value="ECO:0007669"/>
    <property type="project" value="UniProtKB-KW"/>
</dbReference>
<evidence type="ECO:0000313" key="3">
    <source>
        <dbReference type="EMBL" id="MEX0405284.1"/>
    </source>
</evidence>
<dbReference type="InterPro" id="IPR036291">
    <property type="entry name" value="NAD(P)-bd_dom_sf"/>
</dbReference>
<dbReference type="PANTHER" id="PTHR42760">
    <property type="entry name" value="SHORT-CHAIN DEHYDROGENASES/REDUCTASES FAMILY MEMBER"/>
    <property type="match status" value="1"/>
</dbReference>
<dbReference type="SUPFAM" id="SSF51735">
    <property type="entry name" value="NAD(P)-binding Rossmann-fold domains"/>
    <property type="match status" value="1"/>
</dbReference>
<dbReference type="CDD" id="cd05233">
    <property type="entry name" value="SDR_c"/>
    <property type="match status" value="1"/>
</dbReference>
<keyword evidence="2 3" id="KW-0560">Oxidoreductase</keyword>
<dbReference type="EC" id="1.-.-.-" evidence="3"/>
<sequence length="245" mass="26332">METKVALVTGGTAGIGRSVAQVLKRDGWRVAVCARREDRLRELASQGFSTYPCDVSDSHSVEGLISAIESDHGRLDAVVNSAGVAAARQDFVELPDEEVRRLFEINVYGTLSVTRSAIRLLKVNGGTIVNLSSTLARRPRPGSAVYSATKGAIEAFTMALGTEVAKDKIRVHVVAPALVRSEIWLASGMSNDDYDSLLAARGREFPLGRAGEPEDVSELIAYLVSDKARWMTGNLIQVDGGATMR</sequence>
<dbReference type="Gene3D" id="3.40.50.720">
    <property type="entry name" value="NAD(P)-binding Rossmann-like Domain"/>
    <property type="match status" value="1"/>
</dbReference>
<comment type="caution">
    <text evidence="3">The sequence shown here is derived from an EMBL/GenBank/DDBJ whole genome shotgun (WGS) entry which is preliminary data.</text>
</comment>
<proteinExistence type="inferred from homology"/>
<evidence type="ECO:0000313" key="4">
    <source>
        <dbReference type="Proteomes" id="UP001556692"/>
    </source>
</evidence>
<dbReference type="EMBL" id="JBDPGJ010000002">
    <property type="protein sequence ID" value="MEX0405284.1"/>
    <property type="molecule type" value="Genomic_DNA"/>
</dbReference>
<protein>
    <submittedName>
        <fullName evidence="3">SDR family oxidoreductase</fullName>
        <ecNumber evidence="3">1.-.-.-</ecNumber>
    </submittedName>
</protein>
<dbReference type="PANTHER" id="PTHR42760:SF133">
    <property type="entry name" value="3-OXOACYL-[ACYL-CARRIER-PROTEIN] REDUCTASE"/>
    <property type="match status" value="1"/>
</dbReference>
<reference evidence="3 4" key="1">
    <citation type="submission" date="2024-05" db="EMBL/GenBank/DDBJ databases">
        <authorList>
            <person name="Jiang F."/>
        </authorList>
    </citation>
    <scope>NUCLEOTIDE SEQUENCE [LARGE SCALE GENOMIC DNA]</scope>
    <source>
        <strain evidence="3 4">LZ166</strain>
    </source>
</reference>
<evidence type="ECO:0000256" key="1">
    <source>
        <dbReference type="ARBA" id="ARBA00006484"/>
    </source>
</evidence>
<dbReference type="Proteomes" id="UP001556692">
    <property type="component" value="Unassembled WGS sequence"/>
</dbReference>
<organism evidence="3 4">
    <name type="scientific">Aquibium pacificus</name>
    <dbReference type="NCBI Taxonomy" id="3153579"/>
    <lineage>
        <taxon>Bacteria</taxon>
        <taxon>Pseudomonadati</taxon>
        <taxon>Pseudomonadota</taxon>
        <taxon>Alphaproteobacteria</taxon>
        <taxon>Hyphomicrobiales</taxon>
        <taxon>Phyllobacteriaceae</taxon>
        <taxon>Aquibium</taxon>
    </lineage>
</organism>
<evidence type="ECO:0000256" key="2">
    <source>
        <dbReference type="ARBA" id="ARBA00023002"/>
    </source>
</evidence>